<organism evidence="4 5">
    <name type="scientific">Iris pallida</name>
    <name type="common">Sweet iris</name>
    <dbReference type="NCBI Taxonomy" id="29817"/>
    <lineage>
        <taxon>Eukaryota</taxon>
        <taxon>Viridiplantae</taxon>
        <taxon>Streptophyta</taxon>
        <taxon>Embryophyta</taxon>
        <taxon>Tracheophyta</taxon>
        <taxon>Spermatophyta</taxon>
        <taxon>Magnoliopsida</taxon>
        <taxon>Liliopsida</taxon>
        <taxon>Asparagales</taxon>
        <taxon>Iridaceae</taxon>
        <taxon>Iridoideae</taxon>
        <taxon>Irideae</taxon>
        <taxon>Iris</taxon>
    </lineage>
</organism>
<dbReference type="InterPro" id="IPR013083">
    <property type="entry name" value="Znf_RING/FYVE/PHD"/>
</dbReference>
<dbReference type="PANTHER" id="PTHR46798">
    <property type="entry name" value="OS09G0511500 PROTEIN"/>
    <property type="match status" value="1"/>
</dbReference>
<feature type="region of interest" description="Disordered" evidence="2">
    <location>
        <begin position="399"/>
        <end position="447"/>
    </location>
</feature>
<dbReference type="PANTHER" id="PTHR46798:SF19">
    <property type="entry name" value="OS09G0511500 PROTEIN"/>
    <property type="match status" value="1"/>
</dbReference>
<keyword evidence="5" id="KW-1185">Reference proteome</keyword>
<name>A0AAX6ELS1_IRIPA</name>
<comment type="caution">
    <text evidence="4">The sequence shown here is derived from an EMBL/GenBank/DDBJ whole genome shotgun (WGS) entry which is preliminary data.</text>
</comment>
<dbReference type="InterPro" id="IPR001841">
    <property type="entry name" value="Znf_RING"/>
</dbReference>
<reference evidence="4" key="1">
    <citation type="journal article" date="2023" name="GigaByte">
        <title>Genome assembly of the bearded iris, Iris pallida Lam.</title>
        <authorList>
            <person name="Bruccoleri R.E."/>
            <person name="Oakeley E.J."/>
            <person name="Faust A.M.E."/>
            <person name="Altorfer M."/>
            <person name="Dessus-Babus S."/>
            <person name="Burckhardt D."/>
            <person name="Oertli M."/>
            <person name="Naumann U."/>
            <person name="Petersen F."/>
            <person name="Wong J."/>
        </authorList>
    </citation>
    <scope>NUCLEOTIDE SEQUENCE</scope>
    <source>
        <strain evidence="4">GSM-AAB239-AS_SAM_17_03QT</strain>
    </source>
</reference>
<feature type="domain" description="RING-type" evidence="3">
    <location>
        <begin position="22"/>
        <end position="67"/>
    </location>
</feature>
<dbReference type="InterPro" id="IPR057779">
    <property type="entry name" value="Znf_RING_Vps41"/>
</dbReference>
<feature type="compositionally biased region" description="Low complexity" evidence="2">
    <location>
        <begin position="169"/>
        <end position="184"/>
    </location>
</feature>
<dbReference type="GO" id="GO:0008270">
    <property type="term" value="F:zinc ion binding"/>
    <property type="evidence" value="ECO:0007669"/>
    <property type="project" value="UniProtKB-KW"/>
</dbReference>
<feature type="compositionally biased region" description="Pro residues" evidence="2">
    <location>
        <begin position="436"/>
        <end position="447"/>
    </location>
</feature>
<accession>A0AAX6ELS1</accession>
<feature type="region of interest" description="Disordered" evidence="2">
    <location>
        <begin position="284"/>
        <end position="325"/>
    </location>
</feature>
<dbReference type="Pfam" id="PF23555">
    <property type="entry name" value="zf-RING_Vps41"/>
    <property type="match status" value="1"/>
</dbReference>
<protein>
    <recommendedName>
        <fullName evidence="3">RING-type domain-containing protein</fullName>
    </recommendedName>
</protein>
<dbReference type="SMART" id="SM00184">
    <property type="entry name" value="RING"/>
    <property type="match status" value="1"/>
</dbReference>
<dbReference type="Gene3D" id="3.30.40.10">
    <property type="entry name" value="Zinc/RING finger domain, C3HC4 (zinc finger)"/>
    <property type="match status" value="1"/>
</dbReference>
<feature type="compositionally biased region" description="Polar residues" evidence="2">
    <location>
        <begin position="294"/>
        <end position="304"/>
    </location>
</feature>
<feature type="compositionally biased region" description="Polar residues" evidence="2">
    <location>
        <begin position="402"/>
        <end position="412"/>
    </location>
</feature>
<dbReference type="InterPro" id="IPR044274">
    <property type="entry name" value="RFI2"/>
</dbReference>
<gene>
    <name evidence="4" type="ORF">M6B38_184700</name>
</gene>
<sequence>MTDLGVLDPMELEKPDCSSPWCSICLELVLDRGERAIARLHCGHDFHLDCIGSAFNAKGAMQCPNCRKVEKGRWLYANGHRSSSDFDLDGWVMEDIYDLSYSELPFGIQWCPFRGFTQLASLFEEGESQLNSYHESLGNTTFGDHLSAPNSSHVCPYLALHGFPHHMHAAAPSSSADSVPESNPFPRHPSNFGGGQPSADMLNSHSFPPAEPQSHNWQQQHSLPFSLLGNTSEQSAALFAPRLSRSDASSQQRLGSFVHPHLLVHGSVPRTGSNPMASLGPPVVGDARGHTHTRGNGNSHMYQQPMSSSTPRSSPFPPIRRPRPRGLTLASSLATTTSSSAEVGGFYAFTSVSGSANGRSHQEAENAARHFDRLYGWGGRESFASLPWIPLEGESQWWGPFNPNQTPQSGGSFIQRPANAERVGQSRPENGFQRMPPAPRMPPPSYM</sequence>
<proteinExistence type="predicted"/>
<evidence type="ECO:0000256" key="2">
    <source>
        <dbReference type="SAM" id="MobiDB-lite"/>
    </source>
</evidence>
<keyword evidence="1" id="KW-0862">Zinc</keyword>
<keyword evidence="1" id="KW-0863">Zinc-finger</keyword>
<feature type="region of interest" description="Disordered" evidence="2">
    <location>
        <begin position="169"/>
        <end position="219"/>
    </location>
</feature>
<evidence type="ECO:0000259" key="3">
    <source>
        <dbReference type="PROSITE" id="PS50089"/>
    </source>
</evidence>
<dbReference type="AlphaFoldDB" id="A0AAX6ELS1"/>
<evidence type="ECO:0000313" key="5">
    <source>
        <dbReference type="Proteomes" id="UP001140949"/>
    </source>
</evidence>
<dbReference type="PROSITE" id="PS50089">
    <property type="entry name" value="ZF_RING_2"/>
    <property type="match status" value="1"/>
</dbReference>
<dbReference type="GO" id="GO:0004842">
    <property type="term" value="F:ubiquitin-protein transferase activity"/>
    <property type="evidence" value="ECO:0007669"/>
    <property type="project" value="InterPro"/>
</dbReference>
<reference evidence="4" key="2">
    <citation type="submission" date="2023-04" db="EMBL/GenBank/DDBJ databases">
        <authorList>
            <person name="Bruccoleri R.E."/>
            <person name="Oakeley E.J."/>
            <person name="Faust A.-M."/>
            <person name="Dessus-Babus S."/>
            <person name="Altorfer M."/>
            <person name="Burckhardt D."/>
            <person name="Oertli M."/>
            <person name="Naumann U."/>
            <person name="Petersen F."/>
            <person name="Wong J."/>
        </authorList>
    </citation>
    <scope>NUCLEOTIDE SEQUENCE</scope>
    <source>
        <strain evidence="4">GSM-AAB239-AS_SAM_17_03QT</strain>
        <tissue evidence="4">Leaf</tissue>
    </source>
</reference>
<keyword evidence="1" id="KW-0479">Metal-binding</keyword>
<evidence type="ECO:0000256" key="1">
    <source>
        <dbReference type="PROSITE-ProRule" id="PRU00175"/>
    </source>
</evidence>
<dbReference type="SUPFAM" id="SSF57850">
    <property type="entry name" value="RING/U-box"/>
    <property type="match status" value="1"/>
</dbReference>
<dbReference type="EMBL" id="JANAVB010035817">
    <property type="protein sequence ID" value="KAJ6804775.1"/>
    <property type="molecule type" value="Genomic_DNA"/>
</dbReference>
<dbReference type="Proteomes" id="UP001140949">
    <property type="component" value="Unassembled WGS sequence"/>
</dbReference>
<evidence type="ECO:0000313" key="4">
    <source>
        <dbReference type="EMBL" id="KAJ6804775.1"/>
    </source>
</evidence>
<dbReference type="CDD" id="cd16448">
    <property type="entry name" value="RING-H2"/>
    <property type="match status" value="1"/>
</dbReference>